<evidence type="ECO:0000259" key="4">
    <source>
        <dbReference type="PROSITE" id="PS50010"/>
    </source>
</evidence>
<dbReference type="GO" id="GO:0005085">
    <property type="term" value="F:guanyl-nucleotide exchange factor activity"/>
    <property type="evidence" value="ECO:0007669"/>
    <property type="project" value="InterPro"/>
</dbReference>
<comment type="subcellular location">
    <subcellularLocation>
        <location evidence="1">Cytoplasm</location>
    </subcellularLocation>
</comment>
<dbReference type="GO" id="GO:0001664">
    <property type="term" value="F:G protein-coupled receptor binding"/>
    <property type="evidence" value="ECO:0007669"/>
    <property type="project" value="TreeGrafter"/>
</dbReference>
<proteinExistence type="predicted"/>
<dbReference type="InterPro" id="IPR035899">
    <property type="entry name" value="DBL_dom_sf"/>
</dbReference>
<evidence type="ECO:0000256" key="3">
    <source>
        <dbReference type="ARBA" id="ARBA00022553"/>
    </source>
</evidence>
<accession>A0A482VRM5</accession>
<dbReference type="SUPFAM" id="SSF48065">
    <property type="entry name" value="DBL homology domain (DH-domain)"/>
    <property type="match status" value="1"/>
</dbReference>
<reference evidence="5 6" key="1">
    <citation type="submission" date="2017-03" db="EMBL/GenBank/DDBJ databases">
        <title>Genome of the blue death feigning beetle - Asbolus verrucosus.</title>
        <authorList>
            <person name="Rider S.D."/>
        </authorList>
    </citation>
    <scope>NUCLEOTIDE SEQUENCE [LARGE SCALE GENOMIC DNA]</scope>
    <source>
        <strain evidence="5">Butters</strain>
        <tissue evidence="5">Head and leg muscle</tissue>
    </source>
</reference>
<dbReference type="STRING" id="1661398.A0A482VRM5"/>
<evidence type="ECO:0000313" key="6">
    <source>
        <dbReference type="Proteomes" id="UP000292052"/>
    </source>
</evidence>
<dbReference type="AlphaFoldDB" id="A0A482VRM5"/>
<dbReference type="CDD" id="cd13329">
    <property type="entry name" value="PH_RhoGEF"/>
    <property type="match status" value="1"/>
</dbReference>
<dbReference type="Pfam" id="PF17838">
    <property type="entry name" value="PH_16"/>
    <property type="match status" value="1"/>
</dbReference>
<dbReference type="InterPro" id="IPR000219">
    <property type="entry name" value="DH_dom"/>
</dbReference>
<dbReference type="InterPro" id="IPR011993">
    <property type="entry name" value="PH-like_dom_sf"/>
</dbReference>
<dbReference type="Gene3D" id="1.20.900.10">
    <property type="entry name" value="Dbl homology (DH) domain"/>
    <property type="match status" value="1"/>
</dbReference>
<dbReference type="Proteomes" id="UP000292052">
    <property type="component" value="Unassembled WGS sequence"/>
</dbReference>
<keyword evidence="6" id="KW-1185">Reference proteome</keyword>
<evidence type="ECO:0000256" key="1">
    <source>
        <dbReference type="ARBA" id="ARBA00004496"/>
    </source>
</evidence>
<dbReference type="GO" id="GO:0007186">
    <property type="term" value="P:G protein-coupled receptor signaling pathway"/>
    <property type="evidence" value="ECO:0007669"/>
    <property type="project" value="TreeGrafter"/>
</dbReference>
<gene>
    <name evidence="5" type="ORF">BDFB_006138</name>
</gene>
<dbReference type="PROSITE" id="PS50010">
    <property type="entry name" value="DH_2"/>
    <property type="match status" value="1"/>
</dbReference>
<comment type="caution">
    <text evidence="5">The sequence shown here is derived from an EMBL/GenBank/DDBJ whole genome shotgun (WGS) entry which is preliminary data.</text>
</comment>
<keyword evidence="3" id="KW-0597">Phosphoprotein</keyword>
<dbReference type="PANTHER" id="PTHR45872">
    <property type="entry name" value="RHO GUANINE NUCLEOTIDE EXCHANGE FACTOR 2, ISOFORM D"/>
    <property type="match status" value="1"/>
</dbReference>
<dbReference type="SUPFAM" id="SSF50729">
    <property type="entry name" value="PH domain-like"/>
    <property type="match status" value="1"/>
</dbReference>
<keyword evidence="2" id="KW-0963">Cytoplasm</keyword>
<protein>
    <submittedName>
        <fullName evidence="5">RhoGEF domain containing protein</fullName>
    </submittedName>
</protein>
<feature type="non-terminal residue" evidence="5">
    <location>
        <position position="259"/>
    </location>
</feature>
<evidence type="ECO:0000313" key="5">
    <source>
        <dbReference type="EMBL" id="RZC35414.1"/>
    </source>
</evidence>
<organism evidence="5 6">
    <name type="scientific">Asbolus verrucosus</name>
    <name type="common">Desert ironclad beetle</name>
    <dbReference type="NCBI Taxonomy" id="1661398"/>
    <lineage>
        <taxon>Eukaryota</taxon>
        <taxon>Metazoa</taxon>
        <taxon>Ecdysozoa</taxon>
        <taxon>Arthropoda</taxon>
        <taxon>Hexapoda</taxon>
        <taxon>Insecta</taxon>
        <taxon>Pterygota</taxon>
        <taxon>Neoptera</taxon>
        <taxon>Endopterygota</taxon>
        <taxon>Coleoptera</taxon>
        <taxon>Polyphaga</taxon>
        <taxon>Cucujiformia</taxon>
        <taxon>Tenebrionidae</taxon>
        <taxon>Pimeliinae</taxon>
        <taxon>Asbolus</taxon>
    </lineage>
</organism>
<dbReference type="EMBL" id="QDEB01071086">
    <property type="protein sequence ID" value="RZC35414.1"/>
    <property type="molecule type" value="Genomic_DNA"/>
</dbReference>
<feature type="domain" description="DH" evidence="4">
    <location>
        <begin position="1"/>
        <end position="118"/>
    </location>
</feature>
<dbReference type="Gene3D" id="2.30.29.30">
    <property type="entry name" value="Pleckstrin-homology domain (PH domain)/Phosphotyrosine-binding domain (PTB)"/>
    <property type="match status" value="1"/>
</dbReference>
<dbReference type="OrthoDB" id="2272012at2759"/>
<dbReference type="GO" id="GO:0005737">
    <property type="term" value="C:cytoplasm"/>
    <property type="evidence" value="ECO:0007669"/>
    <property type="project" value="UniProtKB-SubCell"/>
</dbReference>
<dbReference type="Pfam" id="PF00621">
    <property type="entry name" value="RhoGEF"/>
    <property type="match status" value="1"/>
</dbReference>
<dbReference type="InterPro" id="IPR041020">
    <property type="entry name" value="PH_16"/>
</dbReference>
<dbReference type="PANTHER" id="PTHR45872:SF2">
    <property type="entry name" value="RHO GUANINE NUCLEOTIDE EXCHANGE FACTOR 2, ISOFORM D"/>
    <property type="match status" value="1"/>
</dbReference>
<sequence>MLVNLFGGSVGESLQKAAAVFCERQQLALEFIKERRKRDSKFDAVLVECEKRRQCRRLPFQGIVPTEMQRLSKYPLLLERLISSVEANTTSSHAQEELAKLRRAHHLSKEILNYVNEAAKVAFNKARLEEIQRHLDTTNFERSDHPITQEFRTLDLTRYKLIREGNMQLRRGNKGIVPVHVLLLEEAVIILHKEGDRFLLKFFQSGSSTQPAPLSPIIKMSTLLVRNNAACKKALFLVNTSTNGTQMYDLLAEDDINRD</sequence>
<evidence type="ECO:0000256" key="2">
    <source>
        <dbReference type="ARBA" id="ARBA00022490"/>
    </source>
</evidence>
<name>A0A482VRM5_ASBVE</name>